<dbReference type="PANTHER" id="PTHR24166">
    <property type="entry name" value="ROLLING PEBBLES, ISOFORM B"/>
    <property type="match status" value="1"/>
</dbReference>
<evidence type="ECO:0000256" key="2">
    <source>
        <dbReference type="ARBA" id="ARBA00023043"/>
    </source>
</evidence>
<dbReference type="InterPro" id="IPR002110">
    <property type="entry name" value="Ankyrin_rpt"/>
</dbReference>
<feature type="repeat" description="ANK" evidence="3">
    <location>
        <begin position="128"/>
        <end position="160"/>
    </location>
</feature>
<evidence type="ECO:0000256" key="3">
    <source>
        <dbReference type="PROSITE-ProRule" id="PRU00023"/>
    </source>
</evidence>
<feature type="repeat" description="ANK" evidence="3">
    <location>
        <begin position="27"/>
        <end position="59"/>
    </location>
</feature>
<keyword evidence="5" id="KW-1185">Reference proteome</keyword>
<feature type="non-terminal residue" evidence="4">
    <location>
        <position position="1"/>
    </location>
</feature>
<dbReference type="Pfam" id="PF12796">
    <property type="entry name" value="Ank_2"/>
    <property type="match status" value="3"/>
</dbReference>
<dbReference type="AlphaFoldDB" id="A0AAE0EXZ1"/>
<evidence type="ECO:0000313" key="4">
    <source>
        <dbReference type="EMBL" id="KAK3244881.1"/>
    </source>
</evidence>
<feature type="repeat" description="ANK" evidence="3">
    <location>
        <begin position="167"/>
        <end position="199"/>
    </location>
</feature>
<comment type="caution">
    <text evidence="4">The sequence shown here is derived from an EMBL/GenBank/DDBJ whole genome shotgun (WGS) entry which is preliminary data.</text>
</comment>
<dbReference type="InterPro" id="IPR050889">
    <property type="entry name" value="Dendritic_Spine_Reg/Scaffold"/>
</dbReference>
<accession>A0AAE0EXZ1</accession>
<proteinExistence type="predicted"/>
<evidence type="ECO:0000256" key="1">
    <source>
        <dbReference type="ARBA" id="ARBA00022737"/>
    </source>
</evidence>
<feature type="repeat" description="ANK" evidence="3">
    <location>
        <begin position="60"/>
        <end position="92"/>
    </location>
</feature>
<dbReference type="PROSITE" id="PS50297">
    <property type="entry name" value="ANK_REP_REGION"/>
    <property type="match status" value="4"/>
</dbReference>
<organism evidence="4 5">
    <name type="scientific">Cymbomonas tetramitiformis</name>
    <dbReference type="NCBI Taxonomy" id="36881"/>
    <lineage>
        <taxon>Eukaryota</taxon>
        <taxon>Viridiplantae</taxon>
        <taxon>Chlorophyta</taxon>
        <taxon>Pyramimonadophyceae</taxon>
        <taxon>Pyramimonadales</taxon>
        <taxon>Pyramimonadaceae</taxon>
        <taxon>Cymbomonas</taxon>
    </lineage>
</organism>
<protein>
    <submittedName>
        <fullName evidence="4">Uncharacterized protein</fullName>
    </submittedName>
</protein>
<dbReference type="PANTHER" id="PTHR24166:SF48">
    <property type="entry name" value="PROTEIN VAPYRIN"/>
    <property type="match status" value="1"/>
</dbReference>
<dbReference type="Proteomes" id="UP001190700">
    <property type="component" value="Unassembled WGS sequence"/>
</dbReference>
<name>A0AAE0EXZ1_9CHLO</name>
<keyword evidence="1" id="KW-0677">Repeat</keyword>
<evidence type="ECO:0000313" key="5">
    <source>
        <dbReference type="Proteomes" id="UP001190700"/>
    </source>
</evidence>
<dbReference type="SUPFAM" id="SSF48403">
    <property type="entry name" value="Ankyrin repeat"/>
    <property type="match status" value="1"/>
</dbReference>
<feature type="repeat" description="ANK" evidence="3">
    <location>
        <begin position="199"/>
        <end position="223"/>
    </location>
</feature>
<dbReference type="InterPro" id="IPR036770">
    <property type="entry name" value="Ankyrin_rpt-contain_sf"/>
</dbReference>
<dbReference type="EMBL" id="LGRX02031270">
    <property type="protein sequence ID" value="KAK3244881.1"/>
    <property type="molecule type" value="Genomic_DNA"/>
</dbReference>
<dbReference type="PROSITE" id="PS50088">
    <property type="entry name" value="ANK_REPEAT"/>
    <property type="match status" value="5"/>
</dbReference>
<gene>
    <name evidence="4" type="ORF">CYMTET_45529</name>
</gene>
<dbReference type="Gene3D" id="1.25.40.20">
    <property type="entry name" value="Ankyrin repeat-containing domain"/>
    <property type="match status" value="2"/>
</dbReference>
<dbReference type="SMART" id="SM00248">
    <property type="entry name" value="ANK"/>
    <property type="match status" value="6"/>
</dbReference>
<reference evidence="4 5" key="1">
    <citation type="journal article" date="2015" name="Genome Biol. Evol.">
        <title>Comparative Genomics of a Bacterivorous Green Alga Reveals Evolutionary Causalities and Consequences of Phago-Mixotrophic Mode of Nutrition.</title>
        <authorList>
            <person name="Burns J.A."/>
            <person name="Paasch A."/>
            <person name="Narechania A."/>
            <person name="Kim E."/>
        </authorList>
    </citation>
    <scope>NUCLEOTIDE SEQUENCE [LARGE SCALE GENOMIC DNA]</scope>
    <source>
        <strain evidence="4 5">PLY_AMNH</strain>
    </source>
</reference>
<keyword evidence="2 3" id="KW-0040">ANK repeat</keyword>
<sequence length="299" mass="31372">VIDKLYQLGAAPSKGFWVGLLNQATRKGETALMAASKAGHVATVRKLLEYGSDVNGTSISGNTALHLACAKGLPQVAEVLIDGGAHVAMAAADGCTPLLRAATSTSTSTLKLLLTRLNQKDIDARDKEGFSALHLAAKTGKVGALTALLDHGMDVGMKRSGASNADGSETPLISAVRAGQTDAVALLLGYKADVEQRTGGRTPLGWAASEGKMRVARLLVDIGGADLLAIDKKTGRVPRQLAEACGHIQTSQLLSKMARGEWLQLRPEDQCSQPSHEMALAHVPPAPHILRDRGNKEAW</sequence>